<evidence type="ECO:0000259" key="7">
    <source>
        <dbReference type="Pfam" id="PF07980"/>
    </source>
</evidence>
<evidence type="ECO:0000256" key="1">
    <source>
        <dbReference type="ARBA" id="ARBA00004442"/>
    </source>
</evidence>
<evidence type="ECO:0000256" key="6">
    <source>
        <dbReference type="SAM" id="SignalP"/>
    </source>
</evidence>
<evidence type="ECO:0000256" key="2">
    <source>
        <dbReference type="ARBA" id="ARBA00006275"/>
    </source>
</evidence>
<dbReference type="InterPro" id="IPR033985">
    <property type="entry name" value="SusD-like_N"/>
</dbReference>
<feature type="domain" description="SusD-like N-terminal" evidence="8">
    <location>
        <begin position="25"/>
        <end position="239"/>
    </location>
</feature>
<feature type="signal peptide" evidence="6">
    <location>
        <begin position="1"/>
        <end position="22"/>
    </location>
</feature>
<dbReference type="SUPFAM" id="SSF48452">
    <property type="entry name" value="TPR-like"/>
    <property type="match status" value="1"/>
</dbReference>
<dbReference type="GO" id="GO:0009279">
    <property type="term" value="C:cell outer membrane"/>
    <property type="evidence" value="ECO:0007669"/>
    <property type="project" value="UniProtKB-SubCell"/>
</dbReference>
<dbReference type="Gene3D" id="1.25.40.390">
    <property type="match status" value="1"/>
</dbReference>
<comment type="similarity">
    <text evidence="2">Belongs to the SusD family.</text>
</comment>
<comment type="caution">
    <text evidence="9">The sequence shown here is derived from an EMBL/GenBank/DDBJ whole genome shotgun (WGS) entry which is preliminary data.</text>
</comment>
<dbReference type="Pfam" id="PF07980">
    <property type="entry name" value="SusD_RagB"/>
    <property type="match status" value="1"/>
</dbReference>
<dbReference type="EMBL" id="DXBE01000022">
    <property type="protein sequence ID" value="HIZ68755.1"/>
    <property type="molecule type" value="Genomic_DNA"/>
</dbReference>
<gene>
    <name evidence="9" type="ORF">H9966_02565</name>
</gene>
<feature type="domain" description="RagB/SusD" evidence="7">
    <location>
        <begin position="330"/>
        <end position="597"/>
    </location>
</feature>
<protein>
    <submittedName>
        <fullName evidence="9">RagB/SusD family nutrient uptake outer membrane protein</fullName>
    </submittedName>
</protein>
<comment type="subcellular location">
    <subcellularLocation>
        <location evidence="1">Cell outer membrane</location>
    </subcellularLocation>
</comment>
<accession>A0A9D2FYG0</accession>
<reference evidence="9" key="2">
    <citation type="submission" date="2021-04" db="EMBL/GenBank/DDBJ databases">
        <authorList>
            <person name="Gilroy R."/>
        </authorList>
    </citation>
    <scope>NUCLEOTIDE SEQUENCE</scope>
    <source>
        <strain evidence="9">ChiHecec3B27-8219</strain>
    </source>
</reference>
<evidence type="ECO:0000259" key="8">
    <source>
        <dbReference type="Pfam" id="PF14322"/>
    </source>
</evidence>
<keyword evidence="5" id="KW-0998">Cell outer membrane</keyword>
<proteinExistence type="inferred from homology"/>
<evidence type="ECO:0000256" key="5">
    <source>
        <dbReference type="ARBA" id="ARBA00023237"/>
    </source>
</evidence>
<evidence type="ECO:0000313" key="9">
    <source>
        <dbReference type="EMBL" id="HIZ68755.1"/>
    </source>
</evidence>
<dbReference type="PROSITE" id="PS51257">
    <property type="entry name" value="PROKAR_LIPOPROTEIN"/>
    <property type="match status" value="1"/>
</dbReference>
<name>A0A9D2FYG0_9BACT</name>
<evidence type="ECO:0000313" key="10">
    <source>
        <dbReference type="Proteomes" id="UP000824055"/>
    </source>
</evidence>
<sequence length="602" mass="67645">MKISKIIISGLMLALCAFTFTSCDLDKEYDASMDQEKIFGNATETRGFLANIYTNLPDGFAPLSDDQFTGASRDCMTDNAVTSWGLHYYTKIGSDGYTAADHPLLGFWNTDLYGIRKCNQFIRNARESVIGNAVTGDDESQLYNRYIAEARLLRAIFHFDLICWFGDAPILGGMGEDAVIFDLTSDMNISRTNKADALDWVIEECNAVKDVLPFRYANEASNWGRVNGAAAYALISRASLYRASEFYRKSGDNEQQLWQAAADAAVAFINKNNQQSRPYGLLNTGKPDEDYYDIFTENPVYSDEFILSRSVWFTNQVEKVYAPVGFTGSWSAAGRTNPTQNFVDCFETIDGKKIGDADSGYDPQHPYENRDPRLSQIVFYHNMTWGRADQEEERQLDMSSNTSGTGIDYSSSMGGTYTGYYLKKFVNNISCKAPTTFNHAWPIFRFTEILLNAAEAYCEAGQTGSAETYINLIRDRAGMPHYTGLTQAALLERIRNERRIELSFEDHRRFDLTRWMAYSNHTGEGGSIYDVTNSSTSLLHLYGVTITGDDVVNNPVFTYGLAETVNSRVFNIPKNYLFPIPENEVKRCPNLGQNPGWETSGN</sequence>
<dbReference type="Proteomes" id="UP000824055">
    <property type="component" value="Unassembled WGS sequence"/>
</dbReference>
<reference evidence="9" key="1">
    <citation type="journal article" date="2021" name="PeerJ">
        <title>Extensive microbial diversity within the chicken gut microbiome revealed by metagenomics and culture.</title>
        <authorList>
            <person name="Gilroy R."/>
            <person name="Ravi A."/>
            <person name="Getino M."/>
            <person name="Pursley I."/>
            <person name="Horton D.L."/>
            <person name="Alikhan N.F."/>
            <person name="Baker D."/>
            <person name="Gharbi K."/>
            <person name="Hall N."/>
            <person name="Watson M."/>
            <person name="Adriaenssens E.M."/>
            <person name="Foster-Nyarko E."/>
            <person name="Jarju S."/>
            <person name="Secka A."/>
            <person name="Antonio M."/>
            <person name="Oren A."/>
            <person name="Chaudhuri R.R."/>
            <person name="La Ragione R."/>
            <person name="Hildebrand F."/>
            <person name="Pallen M.J."/>
        </authorList>
    </citation>
    <scope>NUCLEOTIDE SEQUENCE</scope>
    <source>
        <strain evidence="9">ChiHecec3B27-8219</strain>
    </source>
</reference>
<dbReference type="AlphaFoldDB" id="A0A9D2FYG0"/>
<evidence type="ECO:0000256" key="4">
    <source>
        <dbReference type="ARBA" id="ARBA00023136"/>
    </source>
</evidence>
<dbReference type="InterPro" id="IPR012944">
    <property type="entry name" value="SusD_RagB_dom"/>
</dbReference>
<organism evidence="9 10">
    <name type="scientific">Candidatus Prevotella avicola</name>
    <dbReference type="NCBI Taxonomy" id="2838738"/>
    <lineage>
        <taxon>Bacteria</taxon>
        <taxon>Pseudomonadati</taxon>
        <taxon>Bacteroidota</taxon>
        <taxon>Bacteroidia</taxon>
        <taxon>Bacteroidales</taxon>
        <taxon>Prevotellaceae</taxon>
        <taxon>Prevotella</taxon>
    </lineage>
</organism>
<keyword evidence="3 6" id="KW-0732">Signal</keyword>
<feature type="chain" id="PRO_5039271298" evidence="6">
    <location>
        <begin position="23"/>
        <end position="602"/>
    </location>
</feature>
<dbReference type="InterPro" id="IPR011990">
    <property type="entry name" value="TPR-like_helical_dom_sf"/>
</dbReference>
<dbReference type="Pfam" id="PF14322">
    <property type="entry name" value="SusD-like_3"/>
    <property type="match status" value="1"/>
</dbReference>
<evidence type="ECO:0000256" key="3">
    <source>
        <dbReference type="ARBA" id="ARBA00022729"/>
    </source>
</evidence>
<keyword evidence="4" id="KW-0472">Membrane</keyword>